<reference evidence="2 3" key="1">
    <citation type="submission" date="2019-11" db="EMBL/GenBank/DDBJ databases">
        <title>Whole genome sequence of Oryza granulata.</title>
        <authorList>
            <person name="Li W."/>
        </authorList>
    </citation>
    <scope>NUCLEOTIDE SEQUENCE [LARGE SCALE GENOMIC DNA]</scope>
    <source>
        <strain evidence="3">cv. Menghai</strain>
        <tissue evidence="2">Leaf</tissue>
    </source>
</reference>
<feature type="region of interest" description="Disordered" evidence="1">
    <location>
        <begin position="1"/>
        <end position="29"/>
    </location>
</feature>
<organism evidence="2 3">
    <name type="scientific">Oryza meyeriana var. granulata</name>
    <dbReference type="NCBI Taxonomy" id="110450"/>
    <lineage>
        <taxon>Eukaryota</taxon>
        <taxon>Viridiplantae</taxon>
        <taxon>Streptophyta</taxon>
        <taxon>Embryophyta</taxon>
        <taxon>Tracheophyta</taxon>
        <taxon>Spermatophyta</taxon>
        <taxon>Magnoliopsida</taxon>
        <taxon>Liliopsida</taxon>
        <taxon>Poales</taxon>
        <taxon>Poaceae</taxon>
        <taxon>BOP clade</taxon>
        <taxon>Oryzoideae</taxon>
        <taxon>Oryzeae</taxon>
        <taxon>Oryzinae</taxon>
        <taxon>Oryza</taxon>
        <taxon>Oryza meyeriana</taxon>
    </lineage>
</organism>
<evidence type="ECO:0000313" key="2">
    <source>
        <dbReference type="EMBL" id="KAF0893675.1"/>
    </source>
</evidence>
<dbReference type="Proteomes" id="UP000479710">
    <property type="component" value="Unassembled WGS sequence"/>
</dbReference>
<keyword evidence="3" id="KW-1185">Reference proteome</keyword>
<sequence>MEQDNPEKKDQSQTGQKISEMAGPKHSDAKKFNEMFWEEGGKLLYKIPKREAAVEAVQGQGKRWEMVKMSKWVVIRGDITSDKAAMESVIGAPVCALAAKRIFPGLGWLSDEAVMAVATSGSVASQYKSSRRSSSS</sequence>
<protein>
    <submittedName>
        <fullName evidence="2">Uncharacterized protein</fullName>
    </submittedName>
</protein>
<evidence type="ECO:0000256" key="1">
    <source>
        <dbReference type="SAM" id="MobiDB-lite"/>
    </source>
</evidence>
<accession>A0A6G1BZ98</accession>
<gene>
    <name evidence="2" type="ORF">E2562_028082</name>
</gene>
<dbReference type="AlphaFoldDB" id="A0A6G1BZ98"/>
<comment type="caution">
    <text evidence="2">The sequence shown here is derived from an EMBL/GenBank/DDBJ whole genome shotgun (WGS) entry which is preliminary data.</text>
</comment>
<proteinExistence type="predicted"/>
<evidence type="ECO:0000313" key="3">
    <source>
        <dbReference type="Proteomes" id="UP000479710"/>
    </source>
</evidence>
<name>A0A6G1BZ98_9ORYZ</name>
<dbReference type="EMBL" id="SPHZ02000011">
    <property type="protein sequence ID" value="KAF0893675.1"/>
    <property type="molecule type" value="Genomic_DNA"/>
</dbReference>
<feature type="compositionally biased region" description="Basic and acidic residues" evidence="1">
    <location>
        <begin position="1"/>
        <end position="11"/>
    </location>
</feature>